<keyword evidence="2" id="KW-1185">Reference proteome</keyword>
<dbReference type="Proteomes" id="UP000629098">
    <property type="component" value="Unassembled WGS sequence"/>
</dbReference>
<name>A0A8J6XL09_9CYAN</name>
<proteinExistence type="predicted"/>
<dbReference type="EMBL" id="JACXAE010000072">
    <property type="protein sequence ID" value="MBD2774972.1"/>
    <property type="molecule type" value="Genomic_DNA"/>
</dbReference>
<gene>
    <name evidence="1" type="ORF">ICL16_23615</name>
</gene>
<protein>
    <submittedName>
        <fullName evidence="1">DUF3368 domain-containing protein</fullName>
    </submittedName>
</protein>
<dbReference type="Pfam" id="PF11848">
    <property type="entry name" value="DUF3368"/>
    <property type="match status" value="1"/>
</dbReference>
<evidence type="ECO:0000313" key="2">
    <source>
        <dbReference type="Proteomes" id="UP000629098"/>
    </source>
</evidence>
<dbReference type="PANTHER" id="PTHR39550:SF1">
    <property type="entry name" value="SLL0658 PROTEIN"/>
    <property type="match status" value="1"/>
</dbReference>
<dbReference type="AlphaFoldDB" id="A0A8J6XL09"/>
<organism evidence="1 2">
    <name type="scientific">Iningainema tapete BLCC-T55</name>
    <dbReference type="NCBI Taxonomy" id="2748662"/>
    <lineage>
        <taxon>Bacteria</taxon>
        <taxon>Bacillati</taxon>
        <taxon>Cyanobacteriota</taxon>
        <taxon>Cyanophyceae</taxon>
        <taxon>Nostocales</taxon>
        <taxon>Scytonemataceae</taxon>
        <taxon>Iningainema tapete</taxon>
    </lineage>
</organism>
<dbReference type="InterPro" id="IPR021799">
    <property type="entry name" value="PIN-like_prokaryotic"/>
</dbReference>
<evidence type="ECO:0000313" key="1">
    <source>
        <dbReference type="EMBL" id="MBD2774972.1"/>
    </source>
</evidence>
<dbReference type="RefSeq" id="WP_190832622.1">
    <property type="nucleotide sequence ID" value="NZ_CAWPPI010000072.1"/>
</dbReference>
<dbReference type="PANTHER" id="PTHR39550">
    <property type="entry name" value="SLL0658 PROTEIN"/>
    <property type="match status" value="1"/>
</dbReference>
<reference evidence="1" key="1">
    <citation type="submission" date="2020-09" db="EMBL/GenBank/DDBJ databases">
        <title>Iningainema tapete sp. nov. (Scytonemataceae, Cyanobacteria) from greenhouses in central Florida (USA) produces two types of nodularin with biosynthetic potential for microcystin-LR and anabaenopeptins.</title>
        <authorList>
            <person name="Berthold D.E."/>
            <person name="Lefler F.W."/>
            <person name="Huang I.-S."/>
            <person name="Abdulla H."/>
            <person name="Zimba P.V."/>
            <person name="Laughinghouse H.D. IV."/>
        </authorList>
    </citation>
    <scope>NUCLEOTIDE SEQUENCE</scope>
    <source>
        <strain evidence="1">BLCCT55</strain>
    </source>
</reference>
<comment type="caution">
    <text evidence="1">The sequence shown here is derived from an EMBL/GenBank/DDBJ whole genome shotgun (WGS) entry which is preliminary data.</text>
</comment>
<sequence>MTPVVTDSTCLIGLERIGNLDILPALFEPILIPPAVQQEFGVTFPWLQVQIPSDQGQVVALKLLVDEGEAEAIALAYERKLQIILDDRQARSVARNMGISVIGTVGVLVKAKQAKLIPILKPLLDELEENGFYLTSALKAEALGLVEE</sequence>
<accession>A0A8J6XL09</accession>